<protein>
    <submittedName>
        <fullName evidence="1">Uncharacterized protein</fullName>
    </submittedName>
</protein>
<gene>
    <name evidence="1" type="ORF">TNIN_141621</name>
</gene>
<dbReference type="EMBL" id="BMAV01015904">
    <property type="protein sequence ID" value="GFY66214.1"/>
    <property type="molecule type" value="Genomic_DNA"/>
</dbReference>
<accession>A0A8X7CCB5</accession>
<proteinExistence type="predicted"/>
<comment type="caution">
    <text evidence="1">The sequence shown here is derived from an EMBL/GenBank/DDBJ whole genome shotgun (WGS) entry which is preliminary data.</text>
</comment>
<name>A0A8X7CCB5_9ARAC</name>
<sequence length="109" mass="12554">MSLKKGLSMHVRDLLVDSYLYNTESDILKNERILYFTILVKYFDEIIPDLNKTVMELITKRFLPIICDLTLPIQIHVSLCDLLMKFSLCLQGTTALNSKKLAGSTLKWT</sequence>
<organism evidence="1 2">
    <name type="scientific">Trichonephila inaurata madagascariensis</name>
    <dbReference type="NCBI Taxonomy" id="2747483"/>
    <lineage>
        <taxon>Eukaryota</taxon>
        <taxon>Metazoa</taxon>
        <taxon>Ecdysozoa</taxon>
        <taxon>Arthropoda</taxon>
        <taxon>Chelicerata</taxon>
        <taxon>Arachnida</taxon>
        <taxon>Araneae</taxon>
        <taxon>Araneomorphae</taxon>
        <taxon>Entelegynae</taxon>
        <taxon>Araneoidea</taxon>
        <taxon>Nephilidae</taxon>
        <taxon>Trichonephila</taxon>
        <taxon>Trichonephila inaurata</taxon>
    </lineage>
</organism>
<keyword evidence="2" id="KW-1185">Reference proteome</keyword>
<dbReference type="Proteomes" id="UP000886998">
    <property type="component" value="Unassembled WGS sequence"/>
</dbReference>
<evidence type="ECO:0000313" key="1">
    <source>
        <dbReference type="EMBL" id="GFY66214.1"/>
    </source>
</evidence>
<dbReference type="AlphaFoldDB" id="A0A8X7CCB5"/>
<reference evidence="1" key="1">
    <citation type="submission" date="2020-08" db="EMBL/GenBank/DDBJ databases">
        <title>Multicomponent nature underlies the extraordinary mechanical properties of spider dragline silk.</title>
        <authorList>
            <person name="Kono N."/>
            <person name="Nakamura H."/>
            <person name="Mori M."/>
            <person name="Yoshida Y."/>
            <person name="Ohtoshi R."/>
            <person name="Malay A.D."/>
            <person name="Moran D.A.P."/>
            <person name="Tomita M."/>
            <person name="Numata K."/>
            <person name="Arakawa K."/>
        </authorList>
    </citation>
    <scope>NUCLEOTIDE SEQUENCE</scope>
</reference>
<evidence type="ECO:0000313" key="2">
    <source>
        <dbReference type="Proteomes" id="UP000886998"/>
    </source>
</evidence>